<keyword evidence="1" id="KW-0472">Membrane</keyword>
<dbReference type="Proteomes" id="UP001226691">
    <property type="component" value="Unassembled WGS sequence"/>
</dbReference>
<reference evidence="3 4" key="1">
    <citation type="submission" date="2023-07" db="EMBL/GenBank/DDBJ databases">
        <title>Functional and genomic diversity of the sorghum phyllosphere microbiome.</title>
        <authorList>
            <person name="Shade A."/>
        </authorList>
    </citation>
    <scope>NUCLEOTIDE SEQUENCE [LARGE SCALE GENOMIC DNA]</scope>
    <source>
        <strain evidence="3 4">SORGH_AS_1207</strain>
    </source>
</reference>
<sequence length="244" mass="25472">MTSHSEPVVASAARQNPLVRPTPHPVRSVIVAVATAVVLIAVGLLLRAVPLDVAVSAQLNALQHGLLGHVTRAFYLSLKPGPAAAVTALAAIVVVAVTRRWQVALTFVGTIGVTWGLAELLKLVVDRPRPGLSVAAHQMTERTVDASFPSGHVAFTTALVVALVVALWDSRSRVAAIAIGVGLVMMMIVSVVVVGVHYAGDAVASVFWVAGVFPAVRAGWAMVVVPRIAALVARTPGQRRRAVR</sequence>
<organism evidence="3 4">
    <name type="scientific">Microbacterium trichothecenolyticum</name>
    <name type="common">Aureobacterium trichothecenolyticum</name>
    <dbReference type="NCBI Taxonomy" id="69370"/>
    <lineage>
        <taxon>Bacteria</taxon>
        <taxon>Bacillati</taxon>
        <taxon>Actinomycetota</taxon>
        <taxon>Actinomycetes</taxon>
        <taxon>Micrococcales</taxon>
        <taxon>Microbacteriaceae</taxon>
        <taxon>Microbacterium</taxon>
    </lineage>
</organism>
<proteinExistence type="predicted"/>
<comment type="caution">
    <text evidence="3">The sequence shown here is derived from an EMBL/GenBank/DDBJ whole genome shotgun (WGS) entry which is preliminary data.</text>
</comment>
<dbReference type="InterPro" id="IPR036938">
    <property type="entry name" value="PAP2/HPO_sf"/>
</dbReference>
<feature type="transmembrane region" description="Helical" evidence="1">
    <location>
        <begin position="206"/>
        <end position="232"/>
    </location>
</feature>
<gene>
    <name evidence="3" type="ORF">QE412_003443</name>
</gene>
<dbReference type="RefSeq" id="WP_307486714.1">
    <property type="nucleotide sequence ID" value="NZ_JAUTBF010000001.1"/>
</dbReference>
<accession>A0ABU0TYY0</accession>
<evidence type="ECO:0000259" key="2">
    <source>
        <dbReference type="SMART" id="SM00014"/>
    </source>
</evidence>
<dbReference type="SUPFAM" id="SSF48317">
    <property type="entry name" value="Acid phosphatase/Vanadium-dependent haloperoxidase"/>
    <property type="match status" value="1"/>
</dbReference>
<dbReference type="SMART" id="SM00014">
    <property type="entry name" value="acidPPc"/>
    <property type="match status" value="1"/>
</dbReference>
<evidence type="ECO:0000313" key="3">
    <source>
        <dbReference type="EMBL" id="MDQ1124870.1"/>
    </source>
</evidence>
<dbReference type="Pfam" id="PF01569">
    <property type="entry name" value="PAP2"/>
    <property type="match status" value="1"/>
</dbReference>
<name>A0ABU0TYY0_MICTR</name>
<feature type="transmembrane region" description="Helical" evidence="1">
    <location>
        <begin position="80"/>
        <end position="97"/>
    </location>
</feature>
<dbReference type="EMBL" id="JAUTBF010000001">
    <property type="protein sequence ID" value="MDQ1124870.1"/>
    <property type="molecule type" value="Genomic_DNA"/>
</dbReference>
<dbReference type="Gene3D" id="1.20.144.10">
    <property type="entry name" value="Phosphatidic acid phosphatase type 2/haloperoxidase"/>
    <property type="match status" value="1"/>
</dbReference>
<protein>
    <submittedName>
        <fullName evidence="3">Membrane-associated phospholipid phosphatase</fullName>
    </submittedName>
</protein>
<keyword evidence="4" id="KW-1185">Reference proteome</keyword>
<evidence type="ECO:0000256" key="1">
    <source>
        <dbReference type="SAM" id="Phobius"/>
    </source>
</evidence>
<dbReference type="InterPro" id="IPR000326">
    <property type="entry name" value="PAP2/HPO"/>
</dbReference>
<feature type="transmembrane region" description="Helical" evidence="1">
    <location>
        <begin position="104"/>
        <end position="125"/>
    </location>
</feature>
<evidence type="ECO:0000313" key="4">
    <source>
        <dbReference type="Proteomes" id="UP001226691"/>
    </source>
</evidence>
<keyword evidence="1" id="KW-0812">Transmembrane</keyword>
<feature type="transmembrane region" description="Helical" evidence="1">
    <location>
        <begin position="148"/>
        <end position="168"/>
    </location>
</feature>
<feature type="transmembrane region" description="Helical" evidence="1">
    <location>
        <begin position="175"/>
        <end position="200"/>
    </location>
</feature>
<keyword evidence="1" id="KW-1133">Transmembrane helix</keyword>
<feature type="transmembrane region" description="Helical" evidence="1">
    <location>
        <begin position="29"/>
        <end position="49"/>
    </location>
</feature>
<feature type="domain" description="Phosphatidic acid phosphatase type 2/haloperoxidase" evidence="2">
    <location>
        <begin position="103"/>
        <end position="217"/>
    </location>
</feature>